<evidence type="ECO:0000313" key="2">
    <source>
        <dbReference type="WBParaSite" id="PSU_v2.g19368.t1"/>
    </source>
</evidence>
<reference evidence="2" key="1">
    <citation type="submission" date="2022-11" db="UniProtKB">
        <authorList>
            <consortium name="WormBaseParasite"/>
        </authorList>
    </citation>
    <scope>IDENTIFICATION</scope>
</reference>
<keyword evidence="1" id="KW-1185">Reference proteome</keyword>
<dbReference type="WBParaSite" id="PSU_v2.g19368.t1">
    <property type="protein sequence ID" value="PSU_v2.g19368.t1"/>
    <property type="gene ID" value="PSU_v2.g19368"/>
</dbReference>
<organism evidence="1 2">
    <name type="scientific">Panagrolaimus superbus</name>
    <dbReference type="NCBI Taxonomy" id="310955"/>
    <lineage>
        <taxon>Eukaryota</taxon>
        <taxon>Metazoa</taxon>
        <taxon>Ecdysozoa</taxon>
        <taxon>Nematoda</taxon>
        <taxon>Chromadorea</taxon>
        <taxon>Rhabditida</taxon>
        <taxon>Tylenchina</taxon>
        <taxon>Panagrolaimomorpha</taxon>
        <taxon>Panagrolaimoidea</taxon>
        <taxon>Panagrolaimidae</taxon>
        <taxon>Panagrolaimus</taxon>
    </lineage>
</organism>
<dbReference type="Gene3D" id="3.40.33.10">
    <property type="entry name" value="CAP"/>
    <property type="match status" value="1"/>
</dbReference>
<dbReference type="InterPro" id="IPR035940">
    <property type="entry name" value="CAP_sf"/>
</dbReference>
<accession>A0A914YJ85</accession>
<evidence type="ECO:0000313" key="1">
    <source>
        <dbReference type="Proteomes" id="UP000887577"/>
    </source>
</evidence>
<dbReference type="Proteomes" id="UP000887577">
    <property type="component" value="Unplaced"/>
</dbReference>
<name>A0A914YJ85_9BILA</name>
<sequence>MKKLSYSCALENAALNYITTCNNAALIPNTYTTTLAFGSVVSINNTITMAPQYLIGFTAAQQGTGMIVTEGSSAFVYDEETQIGCAYTTTPCSRMPYPSILICSITPLQPFSNTPIYTMGTGCTSNAQCTKLGYNKCDTTLKLCYA</sequence>
<proteinExistence type="predicted"/>
<protein>
    <submittedName>
        <fullName evidence="2">SCP domain-containing protein</fullName>
    </submittedName>
</protein>
<dbReference type="AlphaFoldDB" id="A0A914YJ85"/>
<dbReference type="SUPFAM" id="SSF55797">
    <property type="entry name" value="PR-1-like"/>
    <property type="match status" value="1"/>
</dbReference>